<dbReference type="FunFam" id="1.25.40.10:FF:000344">
    <property type="entry name" value="Pentatricopeptide repeat-containing protein"/>
    <property type="match status" value="1"/>
</dbReference>
<dbReference type="PANTHER" id="PTHR47926">
    <property type="entry name" value="PENTATRICOPEPTIDE REPEAT-CONTAINING PROTEIN"/>
    <property type="match status" value="1"/>
</dbReference>
<dbReference type="AlphaFoldDB" id="A0ABD3TBY2"/>
<dbReference type="FunFam" id="1.25.40.10:FF:000688">
    <property type="entry name" value="Pentatricopeptide repeat-containing protein"/>
    <property type="match status" value="1"/>
</dbReference>
<evidence type="ECO:0000256" key="1">
    <source>
        <dbReference type="ARBA" id="ARBA00022737"/>
    </source>
</evidence>
<dbReference type="Pfam" id="PF13041">
    <property type="entry name" value="PPR_2"/>
    <property type="match status" value="4"/>
</dbReference>
<dbReference type="Pfam" id="PF20431">
    <property type="entry name" value="E_motif"/>
    <property type="match status" value="1"/>
</dbReference>
<feature type="repeat" description="PPR" evidence="2">
    <location>
        <begin position="384"/>
        <end position="418"/>
    </location>
</feature>
<feature type="repeat" description="PPR" evidence="2">
    <location>
        <begin position="353"/>
        <end position="383"/>
    </location>
</feature>
<feature type="repeat" description="PPR" evidence="2">
    <location>
        <begin position="204"/>
        <end position="238"/>
    </location>
</feature>
<dbReference type="GO" id="GO:0016070">
    <property type="term" value="P:RNA metabolic process"/>
    <property type="evidence" value="ECO:0007669"/>
    <property type="project" value="UniProtKB-ARBA"/>
</dbReference>
<dbReference type="SUPFAM" id="SSF48452">
    <property type="entry name" value="TPR-like"/>
    <property type="match status" value="1"/>
</dbReference>
<dbReference type="InterPro" id="IPR046960">
    <property type="entry name" value="PPR_At4g14850-like_plant"/>
</dbReference>
<dbReference type="InterPro" id="IPR002885">
    <property type="entry name" value="PPR_rpt"/>
</dbReference>
<accession>A0ABD3TBY2</accession>
<dbReference type="InterPro" id="IPR011990">
    <property type="entry name" value="TPR-like_helical_dom_sf"/>
</dbReference>
<keyword evidence="4" id="KW-1185">Reference proteome</keyword>
<feature type="repeat" description="PPR" evidence="2">
    <location>
        <begin position="586"/>
        <end position="620"/>
    </location>
</feature>
<feature type="repeat" description="PPR" evidence="2">
    <location>
        <begin position="318"/>
        <end position="352"/>
    </location>
</feature>
<sequence>MQTKTAASHIANALQFCIDHKARKAGNIIQAHILRTNQFSNTFLVNRLIELYSKCGHTITARHLFDQMPLRNIFSYHAILDSYCKLNDLNNAYEVFAQMTERNAVSWNLIISAFSRNGFKEKALESYYSMRRDGFVSTHFTLASVLSACGGLSHLECGKECHGAAIKIGLEGNLYVGNALLGMYMKCESIADAVMVFKDLPEHNEVSFTAMMEGLVEANRINEAFGMFKLMHKVGIIDCVSLSSVLGVCSKSLVEESAVNILSDDHKHTMHGKQIHGIVIKLGCDRDLHVNNSLLDMYAKQGCMECAEILVNNMLEVSAVSWNVMIAGYGKQYNKEKAIDCMERMRLCGFEPDEVTYINMLAACVKSGDLETGLRIFNSMLSPNLTSWNAILSGYSQNEYHKEAVMLFREMQFRKVKPDRTTFAVILSSCAAMSLLEGGKQIHAALLKADFYTDLYVASGLIGIYSKSGKLETAKCIFNMVPQFDVVCWNSMLAGLSLNSLYTKTFALFQTMLGKGMLPTEFSYATVLNCCSSLTSPSQGRQIHGLIVKNGYENDAYVGTSLIDMYCKCGDVDGSRLFFDTMPGKNTVTWNEMIHGYAQNGHGEEAVNLYENMIRSSVKPDCITFVAVLTACSHSGLVDTGLKIFNSMKQEHGIEPVSDHYTCVIDSLGRAGRFNEVEKLIEKMPCKDDPIVWEVLLSSCRVHANVELAKRAAEELYRLNPNNSAPYSLLANMYSSLDRWDDVKDVRGLMNEWQVSKEPGYSWV</sequence>
<evidence type="ECO:0000256" key="2">
    <source>
        <dbReference type="PROSITE-ProRule" id="PRU00708"/>
    </source>
</evidence>
<dbReference type="Pfam" id="PF01535">
    <property type="entry name" value="PPR"/>
    <property type="match status" value="6"/>
</dbReference>
<dbReference type="FunFam" id="1.25.40.10:FF:000782">
    <property type="entry name" value="Pentatricopeptide repeat-containing protein"/>
    <property type="match status" value="1"/>
</dbReference>
<evidence type="ECO:0008006" key="5">
    <source>
        <dbReference type="Google" id="ProtNLM"/>
    </source>
</evidence>
<dbReference type="PROSITE" id="PS51375">
    <property type="entry name" value="PPR"/>
    <property type="match status" value="9"/>
</dbReference>
<feature type="repeat" description="PPR" evidence="2">
    <location>
        <begin position="72"/>
        <end position="102"/>
    </location>
</feature>
<gene>
    <name evidence="3" type="ORF">ACJIZ3_008484</name>
</gene>
<keyword evidence="1" id="KW-0677">Repeat</keyword>
<name>A0ABD3TBY2_9LAMI</name>
<organism evidence="3 4">
    <name type="scientific">Penstemon smallii</name>
    <dbReference type="NCBI Taxonomy" id="265156"/>
    <lineage>
        <taxon>Eukaryota</taxon>
        <taxon>Viridiplantae</taxon>
        <taxon>Streptophyta</taxon>
        <taxon>Embryophyta</taxon>
        <taxon>Tracheophyta</taxon>
        <taxon>Spermatophyta</taxon>
        <taxon>Magnoliopsida</taxon>
        <taxon>eudicotyledons</taxon>
        <taxon>Gunneridae</taxon>
        <taxon>Pentapetalae</taxon>
        <taxon>asterids</taxon>
        <taxon>lamiids</taxon>
        <taxon>Lamiales</taxon>
        <taxon>Plantaginaceae</taxon>
        <taxon>Cheloneae</taxon>
        <taxon>Penstemon</taxon>
    </lineage>
</organism>
<reference evidence="3 4" key="1">
    <citation type="submission" date="2024-12" db="EMBL/GenBank/DDBJ databases">
        <title>The unique morphological basis and parallel evolutionary history of personate flowers in Penstemon.</title>
        <authorList>
            <person name="Depatie T.H."/>
            <person name="Wessinger C.A."/>
        </authorList>
    </citation>
    <scope>NUCLEOTIDE SEQUENCE [LARGE SCALE GENOMIC DNA]</scope>
    <source>
        <strain evidence="3">WTNN_2</strain>
        <tissue evidence="3">Leaf</tissue>
    </source>
</reference>
<feature type="repeat" description="PPR" evidence="2">
    <location>
        <begin position="621"/>
        <end position="656"/>
    </location>
</feature>
<dbReference type="Gene3D" id="1.25.40.10">
    <property type="entry name" value="Tetratricopeptide repeat domain"/>
    <property type="match status" value="7"/>
</dbReference>
<comment type="caution">
    <text evidence="3">The sequence shown here is derived from an EMBL/GenBank/DDBJ whole genome shotgun (WGS) entry which is preliminary data.</text>
</comment>
<dbReference type="Proteomes" id="UP001634393">
    <property type="component" value="Unassembled WGS sequence"/>
</dbReference>
<dbReference type="PANTHER" id="PTHR47926:SF343">
    <property type="entry name" value="PENTACOTRIPEPTIDE-REPEAT REGION OF PRORP DOMAIN-CONTAINING PROTEIN"/>
    <property type="match status" value="1"/>
</dbReference>
<proteinExistence type="predicted"/>
<protein>
    <recommendedName>
        <fullName evidence="5">Pentatricopeptide repeat-containing protein</fullName>
    </recommendedName>
</protein>
<feature type="repeat" description="PPR" evidence="2">
    <location>
        <begin position="103"/>
        <end position="137"/>
    </location>
</feature>
<feature type="repeat" description="PPR" evidence="2">
    <location>
        <begin position="485"/>
        <end position="519"/>
    </location>
</feature>
<dbReference type="InterPro" id="IPR046848">
    <property type="entry name" value="E_motif"/>
</dbReference>
<dbReference type="NCBIfam" id="TIGR00756">
    <property type="entry name" value="PPR"/>
    <property type="match status" value="10"/>
</dbReference>
<dbReference type="EMBL" id="JBJXBP010000004">
    <property type="protein sequence ID" value="KAL3833748.1"/>
    <property type="molecule type" value="Genomic_DNA"/>
</dbReference>
<evidence type="ECO:0000313" key="4">
    <source>
        <dbReference type="Proteomes" id="UP001634393"/>
    </source>
</evidence>
<dbReference type="FunFam" id="1.25.40.10:FF:000090">
    <property type="entry name" value="Pentatricopeptide repeat-containing protein, chloroplastic"/>
    <property type="match status" value="1"/>
</dbReference>
<evidence type="ECO:0000313" key="3">
    <source>
        <dbReference type="EMBL" id="KAL3833748.1"/>
    </source>
</evidence>